<feature type="non-terminal residue" evidence="1">
    <location>
        <position position="37"/>
    </location>
</feature>
<evidence type="ECO:0000313" key="1">
    <source>
        <dbReference type="EMBL" id="SVE51394.1"/>
    </source>
</evidence>
<protein>
    <submittedName>
        <fullName evidence="1">Uncharacterized protein</fullName>
    </submittedName>
</protein>
<dbReference type="EMBL" id="UINC01222557">
    <property type="protein sequence ID" value="SVE51394.1"/>
    <property type="molecule type" value="Genomic_DNA"/>
</dbReference>
<reference evidence="1" key="1">
    <citation type="submission" date="2018-05" db="EMBL/GenBank/DDBJ databases">
        <authorList>
            <person name="Lanie J.A."/>
            <person name="Ng W.-L."/>
            <person name="Kazmierczak K.M."/>
            <person name="Andrzejewski T.M."/>
            <person name="Davidsen T.M."/>
            <person name="Wayne K.J."/>
            <person name="Tettelin H."/>
            <person name="Glass J.I."/>
            <person name="Rusch D."/>
            <person name="Podicherti R."/>
            <person name="Tsui H.-C.T."/>
            <person name="Winkler M.E."/>
        </authorList>
    </citation>
    <scope>NUCLEOTIDE SEQUENCE</scope>
</reference>
<proteinExistence type="predicted"/>
<dbReference type="AlphaFoldDB" id="A0A383E483"/>
<gene>
    <name evidence="1" type="ORF">METZ01_LOCUS504248</name>
</gene>
<accession>A0A383E483</accession>
<sequence length="37" mass="4192">MLEVHSVGDSHWCLFTVCHKDFLFAHSLFPGHPVPSL</sequence>
<organism evidence="1">
    <name type="scientific">marine metagenome</name>
    <dbReference type="NCBI Taxonomy" id="408172"/>
    <lineage>
        <taxon>unclassified sequences</taxon>
        <taxon>metagenomes</taxon>
        <taxon>ecological metagenomes</taxon>
    </lineage>
</organism>
<name>A0A383E483_9ZZZZ</name>